<keyword evidence="11" id="KW-1185">Reference proteome</keyword>
<keyword evidence="5 8" id="KW-1133">Transmembrane helix</keyword>
<feature type="transmembrane region" description="Helical" evidence="8">
    <location>
        <begin position="89"/>
        <end position="116"/>
    </location>
</feature>
<dbReference type="Proteomes" id="UP001519289">
    <property type="component" value="Unassembled WGS sequence"/>
</dbReference>
<feature type="transmembrane region" description="Helical" evidence="8">
    <location>
        <begin position="50"/>
        <end position="69"/>
    </location>
</feature>
<comment type="similarity">
    <text evidence="2 8">Belongs to the ammonia transporter channel (TC 1.A.11.2) family.</text>
</comment>
<dbReference type="InterPro" id="IPR018047">
    <property type="entry name" value="Ammonium_transpt_CS"/>
</dbReference>
<dbReference type="PANTHER" id="PTHR11730">
    <property type="entry name" value="AMMONIUM TRANSPORTER"/>
    <property type="match status" value="1"/>
</dbReference>
<comment type="subcellular location">
    <subcellularLocation>
        <location evidence="8">Cell membrane</location>
        <topology evidence="8">Multi-pass membrane protein</topology>
    </subcellularLocation>
    <subcellularLocation>
        <location evidence="1">Membrane</location>
        <topology evidence="1">Multi-pass membrane protein</topology>
    </subcellularLocation>
</comment>
<proteinExistence type="inferred from homology"/>
<gene>
    <name evidence="10" type="ORF">J2Z79_003512</name>
</gene>
<protein>
    <recommendedName>
        <fullName evidence="8">Ammonium transporter</fullName>
    </recommendedName>
</protein>
<feature type="transmembrane region" description="Helical" evidence="8">
    <location>
        <begin position="6"/>
        <end position="29"/>
    </location>
</feature>
<comment type="caution">
    <text evidence="10">The sequence shown here is derived from an EMBL/GenBank/DDBJ whole genome shotgun (WGS) entry which is preliminary data.</text>
</comment>
<evidence type="ECO:0000256" key="1">
    <source>
        <dbReference type="ARBA" id="ARBA00004141"/>
    </source>
</evidence>
<evidence type="ECO:0000313" key="10">
    <source>
        <dbReference type="EMBL" id="MBP2020058.1"/>
    </source>
</evidence>
<accession>A0ABS4JX06</accession>
<dbReference type="NCBIfam" id="TIGR00836">
    <property type="entry name" value="amt"/>
    <property type="match status" value="1"/>
</dbReference>
<feature type="transmembrane region" description="Helical" evidence="8">
    <location>
        <begin position="204"/>
        <end position="221"/>
    </location>
</feature>
<name>A0ABS4JX06_9FIRM</name>
<dbReference type="InterPro" id="IPR024041">
    <property type="entry name" value="NH4_transpt_AmtB-like_dom"/>
</dbReference>
<feature type="transmembrane region" description="Helical" evidence="8">
    <location>
        <begin position="162"/>
        <end position="183"/>
    </location>
</feature>
<feature type="transmembrane region" description="Helical" evidence="8">
    <location>
        <begin position="267"/>
        <end position="285"/>
    </location>
</feature>
<dbReference type="RefSeq" id="WP_209468159.1">
    <property type="nucleotide sequence ID" value="NZ_JAGGLG010000046.1"/>
</dbReference>
<dbReference type="Pfam" id="PF00909">
    <property type="entry name" value="Ammonium_transp"/>
    <property type="match status" value="1"/>
</dbReference>
<dbReference type="PANTHER" id="PTHR11730:SF89">
    <property type="entry name" value="AMMONIUM TRANSPORTER SLL0108-RELATED"/>
    <property type="match status" value="1"/>
</dbReference>
<keyword evidence="4 8" id="KW-0812">Transmembrane</keyword>
<feature type="transmembrane region" description="Helical" evidence="8">
    <location>
        <begin position="358"/>
        <end position="378"/>
    </location>
</feature>
<keyword evidence="3 8" id="KW-0813">Transport</keyword>
<feature type="transmembrane region" description="Helical" evidence="8">
    <location>
        <begin position="291"/>
        <end position="309"/>
    </location>
</feature>
<dbReference type="EMBL" id="JAGGLG010000046">
    <property type="protein sequence ID" value="MBP2020058.1"/>
    <property type="molecule type" value="Genomic_DNA"/>
</dbReference>
<dbReference type="InterPro" id="IPR029020">
    <property type="entry name" value="Ammonium/urea_transptr"/>
</dbReference>
<organism evidence="10 11">
    <name type="scientific">Symbiobacterium terraclitae</name>
    <dbReference type="NCBI Taxonomy" id="557451"/>
    <lineage>
        <taxon>Bacteria</taxon>
        <taxon>Bacillati</taxon>
        <taxon>Bacillota</taxon>
        <taxon>Clostridia</taxon>
        <taxon>Eubacteriales</taxon>
        <taxon>Symbiobacteriaceae</taxon>
        <taxon>Symbiobacterium</taxon>
    </lineage>
</organism>
<evidence type="ECO:0000256" key="8">
    <source>
        <dbReference type="RuleBase" id="RU362002"/>
    </source>
</evidence>
<reference evidence="10 11" key="1">
    <citation type="submission" date="2021-03" db="EMBL/GenBank/DDBJ databases">
        <title>Genomic Encyclopedia of Type Strains, Phase IV (KMG-IV): sequencing the most valuable type-strain genomes for metagenomic binning, comparative biology and taxonomic classification.</title>
        <authorList>
            <person name="Goeker M."/>
        </authorList>
    </citation>
    <scope>NUCLEOTIDE SEQUENCE [LARGE SCALE GENOMIC DNA]</scope>
    <source>
        <strain evidence="10 11">DSM 27138</strain>
    </source>
</reference>
<evidence type="ECO:0000256" key="4">
    <source>
        <dbReference type="ARBA" id="ARBA00022692"/>
    </source>
</evidence>
<feature type="transmembrane region" description="Helical" evidence="8">
    <location>
        <begin position="321"/>
        <end position="338"/>
    </location>
</feature>
<keyword evidence="6 8" id="KW-0472">Membrane</keyword>
<evidence type="ECO:0000259" key="9">
    <source>
        <dbReference type="Pfam" id="PF00909"/>
    </source>
</evidence>
<feature type="transmembrane region" description="Helical" evidence="8">
    <location>
        <begin position="233"/>
        <end position="255"/>
    </location>
</feature>
<feature type="domain" description="Ammonium transporter AmtB-like" evidence="9">
    <location>
        <begin position="13"/>
        <end position="404"/>
    </location>
</feature>
<evidence type="ECO:0000256" key="5">
    <source>
        <dbReference type="ARBA" id="ARBA00022989"/>
    </source>
</evidence>
<evidence type="ECO:0000256" key="2">
    <source>
        <dbReference type="ARBA" id="ARBA00005887"/>
    </source>
</evidence>
<evidence type="ECO:0000256" key="6">
    <source>
        <dbReference type="ARBA" id="ARBA00023136"/>
    </source>
</evidence>
<evidence type="ECO:0000256" key="3">
    <source>
        <dbReference type="ARBA" id="ARBA00022448"/>
    </source>
</evidence>
<dbReference type="Gene3D" id="1.10.3430.10">
    <property type="entry name" value="Ammonium transporter AmtB like domains"/>
    <property type="match status" value="1"/>
</dbReference>
<evidence type="ECO:0000313" key="11">
    <source>
        <dbReference type="Proteomes" id="UP001519289"/>
    </source>
</evidence>
<feature type="transmembrane region" description="Helical" evidence="8">
    <location>
        <begin position="128"/>
        <end position="150"/>
    </location>
</feature>
<dbReference type="SUPFAM" id="SSF111352">
    <property type="entry name" value="Ammonium transporter"/>
    <property type="match status" value="1"/>
</dbReference>
<sequence length="419" mass="43430">MNLDGLIMAINAAWTMVAASLVFFMQAGFAMVEAGFTRSKNAGNIVLKNLMDFVVASLGFWAVGFGLMFGADAGGLIGLGGLGAPESSFAHLGLGIPFLVFLWFQTTFAGTTATIVSGAMAERTKFSAYLLFSTAITLLVYPVAGHWIWGGGWLARLGFLDFAGSTVVHSVGAWASLAGLLLLGPRIGRFDRQGRPRKITGHNLVLAALGVFILWFGWFGFNPGSTLAATDLNIGRIAVTTNLGAAAGALAAVLSAYIRTRTWEVEAALNGALAGLVGITAGTAFVSPASAVLIGTVAGLLLAPGTALLERFRIDDAVGAIPVHGFAGLWGTLAVGLFHETEGLLMGGGAQLLGVQALGSVAVFAFSFTACLIIFAVIRATVGLRVSREDELTGLDAKHGVQAYPEFQPLQAHPALGDD</sequence>
<dbReference type="InterPro" id="IPR001905">
    <property type="entry name" value="Ammonium_transpt"/>
</dbReference>
<evidence type="ECO:0000256" key="7">
    <source>
        <dbReference type="ARBA" id="ARBA00023177"/>
    </source>
</evidence>
<keyword evidence="7 8" id="KW-0924">Ammonia transport</keyword>
<dbReference type="PROSITE" id="PS01219">
    <property type="entry name" value="AMMONIUM_TRANSP"/>
    <property type="match status" value="1"/>
</dbReference>